<feature type="transmembrane region" description="Helical" evidence="9">
    <location>
        <begin position="28"/>
        <end position="45"/>
    </location>
</feature>
<feature type="region of interest" description="Disordered" evidence="8">
    <location>
        <begin position="83"/>
        <end position="201"/>
    </location>
</feature>
<evidence type="ECO:0000256" key="6">
    <source>
        <dbReference type="ARBA" id="ARBA00023010"/>
    </source>
</evidence>
<evidence type="ECO:0000256" key="2">
    <source>
        <dbReference type="ARBA" id="ARBA00022448"/>
    </source>
</evidence>
<accession>A0AAU7DH22</accession>
<comment type="subcellular location">
    <subcellularLocation>
        <location evidence="1">Membrane</location>
        <topology evidence="1">Single-pass membrane protein</topology>
    </subcellularLocation>
</comment>
<evidence type="ECO:0000256" key="7">
    <source>
        <dbReference type="ARBA" id="ARBA00023136"/>
    </source>
</evidence>
<dbReference type="AlphaFoldDB" id="A0AAU7DH22"/>
<organism evidence="10">
    <name type="scientific">Telmatobacter sp. DSM 110680</name>
    <dbReference type="NCBI Taxonomy" id="3036704"/>
    <lineage>
        <taxon>Bacteria</taxon>
        <taxon>Pseudomonadati</taxon>
        <taxon>Acidobacteriota</taxon>
        <taxon>Terriglobia</taxon>
        <taxon>Terriglobales</taxon>
        <taxon>Acidobacteriaceae</taxon>
        <taxon>Telmatobacter</taxon>
    </lineage>
</organism>
<reference evidence="10" key="1">
    <citation type="submission" date="2023-03" db="EMBL/GenBank/DDBJ databases">
        <title>Edaphobacter sp.</title>
        <authorList>
            <person name="Huber K.J."/>
            <person name="Papendorf J."/>
            <person name="Pilke C."/>
            <person name="Bunk B."/>
            <person name="Sproeer C."/>
            <person name="Pester M."/>
        </authorList>
    </citation>
    <scope>NUCLEOTIDE SEQUENCE</scope>
    <source>
        <strain evidence="10">DSM 110680</strain>
    </source>
</reference>
<keyword evidence="6" id="KW-0811">Translocation</keyword>
<dbReference type="PRINTS" id="PR01506">
    <property type="entry name" value="TATBPROTEIN"/>
</dbReference>
<keyword evidence="7 9" id="KW-0472">Membrane</keyword>
<sequence>MDMFVSAAHVQLSLAFMAAHPPILLGTVSMVDSLILMVMALVVFGPRRLPQIGRQIGKLMYEFRKASNDFKFQMEEELRLSEEADRRKKEEERQKSLAALAATEQASVSAEPAPVKPIESPYPGEGTYPAQYPPETLGEPSSQESTPRIMPPSVGEVVSRPGRASELAAEPETLPVSDGAEVSGTNGNHSADAAEALNQHG</sequence>
<dbReference type="PANTHER" id="PTHR33162:SF1">
    <property type="entry name" value="SEC-INDEPENDENT PROTEIN TRANSLOCASE PROTEIN TATA, CHLOROPLASTIC"/>
    <property type="match status" value="1"/>
</dbReference>
<dbReference type="EMBL" id="CP121196">
    <property type="protein sequence ID" value="XBH17362.1"/>
    <property type="molecule type" value="Genomic_DNA"/>
</dbReference>
<feature type="compositionally biased region" description="Basic and acidic residues" evidence="8">
    <location>
        <begin position="83"/>
        <end position="95"/>
    </location>
</feature>
<evidence type="ECO:0000256" key="3">
    <source>
        <dbReference type="ARBA" id="ARBA00022692"/>
    </source>
</evidence>
<proteinExistence type="predicted"/>
<keyword evidence="3 9" id="KW-0812">Transmembrane</keyword>
<dbReference type="PANTHER" id="PTHR33162">
    <property type="entry name" value="SEC-INDEPENDENT PROTEIN TRANSLOCASE PROTEIN TATA, CHLOROPLASTIC"/>
    <property type="match status" value="1"/>
</dbReference>
<gene>
    <name evidence="10" type="ORF">P8935_22700</name>
</gene>
<name>A0AAU7DH22_9BACT</name>
<dbReference type="Pfam" id="PF02416">
    <property type="entry name" value="TatA_B_E"/>
    <property type="match status" value="1"/>
</dbReference>
<dbReference type="GO" id="GO:0015031">
    <property type="term" value="P:protein transport"/>
    <property type="evidence" value="ECO:0007669"/>
    <property type="project" value="UniProtKB-KW"/>
</dbReference>
<dbReference type="InterPro" id="IPR003369">
    <property type="entry name" value="TatA/B/E"/>
</dbReference>
<dbReference type="RefSeq" id="WP_348262592.1">
    <property type="nucleotide sequence ID" value="NZ_CP121196.1"/>
</dbReference>
<evidence type="ECO:0000256" key="9">
    <source>
        <dbReference type="SAM" id="Phobius"/>
    </source>
</evidence>
<evidence type="ECO:0000256" key="5">
    <source>
        <dbReference type="ARBA" id="ARBA00022989"/>
    </source>
</evidence>
<evidence type="ECO:0000256" key="8">
    <source>
        <dbReference type="SAM" id="MobiDB-lite"/>
    </source>
</evidence>
<protein>
    <submittedName>
        <fullName evidence="10">Twin-arginine translocase TatA/TatE family subunit</fullName>
    </submittedName>
</protein>
<evidence type="ECO:0000313" key="10">
    <source>
        <dbReference type="EMBL" id="XBH17362.1"/>
    </source>
</evidence>
<dbReference type="Gene3D" id="1.20.5.3310">
    <property type="match status" value="1"/>
</dbReference>
<keyword evidence="4" id="KW-0653">Protein transport</keyword>
<evidence type="ECO:0000256" key="4">
    <source>
        <dbReference type="ARBA" id="ARBA00022927"/>
    </source>
</evidence>
<dbReference type="GO" id="GO:0016020">
    <property type="term" value="C:membrane"/>
    <property type="evidence" value="ECO:0007669"/>
    <property type="project" value="UniProtKB-SubCell"/>
</dbReference>
<evidence type="ECO:0000256" key="1">
    <source>
        <dbReference type="ARBA" id="ARBA00004167"/>
    </source>
</evidence>
<keyword evidence="2" id="KW-0813">Transport</keyword>
<keyword evidence="5 9" id="KW-1133">Transmembrane helix</keyword>